<dbReference type="SUPFAM" id="SSF51412">
    <property type="entry name" value="Inosine monophosphate dehydrogenase (IMPDH)"/>
    <property type="match status" value="1"/>
</dbReference>
<dbReference type="EMBL" id="QXGH01000018">
    <property type="protein sequence ID" value="RHW26208.1"/>
    <property type="molecule type" value="Genomic_DNA"/>
</dbReference>
<comment type="caution">
    <text evidence="1">The sequence shown here is derived from an EMBL/GenBank/DDBJ whole genome shotgun (WGS) entry which is preliminary data.</text>
</comment>
<reference evidence="1 2" key="1">
    <citation type="submission" date="2018-09" db="EMBL/GenBank/DDBJ databases">
        <title>Genome sequencing of Nocardioides immobilis CCTCC AB 2017083 for comparison to Nocardioides silvaticus.</title>
        <authorList>
            <person name="Li C."/>
            <person name="Wang G."/>
        </authorList>
    </citation>
    <scope>NUCLEOTIDE SEQUENCE [LARGE SCALE GENOMIC DNA]</scope>
    <source>
        <strain evidence="1 2">CCTCC AB 2017083</strain>
    </source>
</reference>
<dbReference type="PANTHER" id="PTHR32332">
    <property type="entry name" value="2-NITROPROPANE DIOXYGENASE"/>
    <property type="match status" value="1"/>
</dbReference>
<protein>
    <submittedName>
        <fullName evidence="1">Uncharacterized protein</fullName>
    </submittedName>
</protein>
<dbReference type="AlphaFoldDB" id="A0A417Y0N2"/>
<name>A0A417Y0N2_9ACTN</name>
<evidence type="ECO:0000313" key="2">
    <source>
        <dbReference type="Proteomes" id="UP000283644"/>
    </source>
</evidence>
<sequence>MATDEAPIHENVKAQIVANSERDTVMVFREFKNSARVARNEISEQVAEIGSRPGVAFADVAELASGVRGRAKVLVEGDVEGGMWWAGQTQGLIHEVDSVRVRSIIRDAERTIDRLPELVHTIDSAHVDGER</sequence>
<organism evidence="1 2">
    <name type="scientific">Nocardioides immobilis</name>
    <dbReference type="NCBI Taxonomy" id="2049295"/>
    <lineage>
        <taxon>Bacteria</taxon>
        <taxon>Bacillati</taxon>
        <taxon>Actinomycetota</taxon>
        <taxon>Actinomycetes</taxon>
        <taxon>Propionibacteriales</taxon>
        <taxon>Nocardioidaceae</taxon>
        <taxon>Nocardioides</taxon>
    </lineage>
</organism>
<dbReference type="Proteomes" id="UP000283644">
    <property type="component" value="Unassembled WGS sequence"/>
</dbReference>
<dbReference type="Gene3D" id="3.20.20.70">
    <property type="entry name" value="Aldolase class I"/>
    <property type="match status" value="1"/>
</dbReference>
<proteinExistence type="predicted"/>
<dbReference type="RefSeq" id="WP_118925994.1">
    <property type="nucleotide sequence ID" value="NZ_QXGH01000018.1"/>
</dbReference>
<keyword evidence="2" id="KW-1185">Reference proteome</keyword>
<dbReference type="Pfam" id="PF03060">
    <property type="entry name" value="NMO"/>
    <property type="match status" value="1"/>
</dbReference>
<dbReference type="OrthoDB" id="9778912at2"/>
<accession>A0A417Y0N2</accession>
<dbReference type="PANTHER" id="PTHR32332:SF20">
    <property type="entry name" value="2-NITROPROPANE DIOXYGENASE-LIKE PROTEIN"/>
    <property type="match status" value="1"/>
</dbReference>
<gene>
    <name evidence="1" type="ORF">D0Z08_14625</name>
</gene>
<evidence type="ECO:0000313" key="1">
    <source>
        <dbReference type="EMBL" id="RHW26208.1"/>
    </source>
</evidence>
<dbReference type="InterPro" id="IPR013785">
    <property type="entry name" value="Aldolase_TIM"/>
</dbReference>